<dbReference type="AlphaFoldDB" id="A0A1W1YTK1"/>
<proteinExistence type="predicted"/>
<evidence type="ECO:0000313" key="2">
    <source>
        <dbReference type="Proteomes" id="UP000192790"/>
    </source>
</evidence>
<evidence type="ECO:0000313" key="1">
    <source>
        <dbReference type="EMBL" id="SMC39474.1"/>
    </source>
</evidence>
<reference evidence="1 2" key="1">
    <citation type="submission" date="2017-04" db="EMBL/GenBank/DDBJ databases">
        <authorList>
            <person name="Afonso C.L."/>
            <person name="Miller P.J."/>
            <person name="Scott M.A."/>
            <person name="Spackman E."/>
            <person name="Goraichik I."/>
            <person name="Dimitrov K.M."/>
            <person name="Suarez D.L."/>
            <person name="Swayne D.E."/>
        </authorList>
    </citation>
    <scope>NUCLEOTIDE SEQUENCE [LARGE SCALE GENOMIC DNA]</scope>
    <source>
        <strain evidence="1 2">DSM 12816</strain>
    </source>
</reference>
<dbReference type="InterPro" id="IPR010026">
    <property type="entry name" value="Phage_holin_LL-H"/>
</dbReference>
<name>A0A1W1YTK1_9FIRM</name>
<organism evidence="1 2">
    <name type="scientific">Papillibacter cinnamivorans DSM 12816</name>
    <dbReference type="NCBI Taxonomy" id="1122930"/>
    <lineage>
        <taxon>Bacteria</taxon>
        <taxon>Bacillati</taxon>
        <taxon>Bacillota</taxon>
        <taxon>Clostridia</taxon>
        <taxon>Eubacteriales</taxon>
        <taxon>Oscillospiraceae</taxon>
        <taxon>Papillibacter</taxon>
    </lineage>
</organism>
<accession>A0A1W1YTK1</accession>
<dbReference type="Pfam" id="PF09682">
    <property type="entry name" value="Phage_holin_6_1"/>
    <property type="match status" value="1"/>
</dbReference>
<dbReference type="Proteomes" id="UP000192790">
    <property type="component" value="Unassembled WGS sequence"/>
</dbReference>
<gene>
    <name evidence="1" type="ORF">SAMN02745168_0647</name>
</gene>
<dbReference type="STRING" id="1122930.SAMN02745168_0647"/>
<protein>
    <submittedName>
        <fullName evidence="1">Bacteriophage holin of superfamily 6 (Holin_LLH)</fullName>
    </submittedName>
</protein>
<dbReference type="OrthoDB" id="2059945at2"/>
<sequence length="112" mass="12027">MNEIIRYTIDAMLVIILGIVTKNLIPYIKQVLEEKANAYVKNWVQTAVAAAEQTITGSKMGEARKAWVIKLLAGLGIVADDAVNAMIEAAVKTLNDAGTVIAAQVDEIKTEG</sequence>
<dbReference type="RefSeq" id="WP_084233268.1">
    <property type="nucleotide sequence ID" value="NZ_FWXW01000001.1"/>
</dbReference>
<dbReference type="EMBL" id="FWXW01000001">
    <property type="protein sequence ID" value="SMC39474.1"/>
    <property type="molecule type" value="Genomic_DNA"/>
</dbReference>
<keyword evidence="2" id="KW-1185">Reference proteome</keyword>